<evidence type="ECO:0000256" key="1">
    <source>
        <dbReference type="SAM" id="MobiDB-lite"/>
    </source>
</evidence>
<gene>
    <name evidence="4" type="ORF">GRI38_11370</name>
</gene>
<dbReference type="OrthoDB" id="7488837at2"/>
<protein>
    <submittedName>
        <fullName evidence="4">Uncharacterized protein</fullName>
    </submittedName>
</protein>
<feature type="region of interest" description="Disordered" evidence="1">
    <location>
        <begin position="212"/>
        <end position="242"/>
    </location>
</feature>
<dbReference type="Proteomes" id="UP000433104">
    <property type="component" value="Unassembled WGS sequence"/>
</dbReference>
<feature type="domain" description="Plasmid replication protein C N-terminal" evidence="2">
    <location>
        <begin position="35"/>
        <end position="162"/>
    </location>
</feature>
<feature type="domain" description="Plasmid replication protein C C-terminal" evidence="3">
    <location>
        <begin position="261"/>
        <end position="316"/>
    </location>
</feature>
<feature type="compositionally biased region" description="Polar residues" evidence="1">
    <location>
        <begin position="368"/>
        <end position="380"/>
    </location>
</feature>
<keyword evidence="5" id="KW-1185">Reference proteome</keyword>
<dbReference type="EMBL" id="WTYW01000003">
    <property type="protein sequence ID" value="MXO86624.1"/>
    <property type="molecule type" value="Genomic_DNA"/>
</dbReference>
<reference evidence="4 5" key="1">
    <citation type="submission" date="2019-12" db="EMBL/GenBank/DDBJ databases">
        <title>Genomic-based taxomic classification of the family Erythrobacteraceae.</title>
        <authorList>
            <person name="Xu L."/>
        </authorList>
    </citation>
    <scope>NUCLEOTIDE SEQUENCE [LARGE SCALE GENOMIC DNA]</scope>
    <source>
        <strain evidence="4 5">MCCC 1A09962</strain>
    </source>
</reference>
<dbReference type="Pfam" id="PF03428">
    <property type="entry name" value="RP-C"/>
    <property type="match status" value="1"/>
</dbReference>
<evidence type="ECO:0000313" key="5">
    <source>
        <dbReference type="Proteomes" id="UP000433104"/>
    </source>
</evidence>
<accession>A0A844ZGE9</accession>
<dbReference type="InterPro" id="IPR005090">
    <property type="entry name" value="RepC_N"/>
</dbReference>
<dbReference type="Pfam" id="PF11800">
    <property type="entry name" value="RP-C_C"/>
    <property type="match status" value="1"/>
</dbReference>
<evidence type="ECO:0000313" key="4">
    <source>
        <dbReference type="EMBL" id="MXO86624.1"/>
    </source>
</evidence>
<dbReference type="AlphaFoldDB" id="A0A844ZGE9"/>
<organism evidence="4 5">
    <name type="scientific">Parapontixanthobacter aurantiacus</name>
    <dbReference type="NCBI Taxonomy" id="1463599"/>
    <lineage>
        <taxon>Bacteria</taxon>
        <taxon>Pseudomonadati</taxon>
        <taxon>Pseudomonadota</taxon>
        <taxon>Alphaproteobacteria</taxon>
        <taxon>Sphingomonadales</taxon>
        <taxon>Erythrobacteraceae</taxon>
        <taxon>Parapontixanthobacter</taxon>
    </lineage>
</organism>
<proteinExistence type="predicted"/>
<evidence type="ECO:0000259" key="3">
    <source>
        <dbReference type="Pfam" id="PF11800"/>
    </source>
</evidence>
<sequence length="396" mass="43062">MSIPLTHGGLPDGVTPFKLCDLVAEIAPGTCKKERLSATAVRILQYFIRACRQSDFERGKICGTWEQPQTMAGELRISTKVLHNAEAELLEAGLIERTHTPHARRSGKRHNGNIVALAGISLRPLIDGWAKWQARREAIELQASAVFCLKQEVAALNREVRASDNRGAIERAGEILPRGRVSRINDVEKLEALKDALEALLVLLEVPSGATKSSDQTEEIVPPNIPESNSSKNCSGARCGRGDDDRATVVTPAAVAGIASSDYQSLLPEGRPPSWRDLVDASETARRWHGISEATFGEACERLGRERAAVCVVVIDRNARLPGEHRYRARSGRRCLTGLLRNPKGLLPMFRAAQGYPEGKVGEGSFTPEPSSQDSRGSFGNLASASLAKLARERII</sequence>
<comment type="caution">
    <text evidence="4">The sequence shown here is derived from an EMBL/GenBank/DDBJ whole genome shotgun (WGS) entry which is preliminary data.</text>
</comment>
<name>A0A844ZGE9_9SPHN</name>
<evidence type="ECO:0000259" key="2">
    <source>
        <dbReference type="Pfam" id="PF03428"/>
    </source>
</evidence>
<feature type="region of interest" description="Disordered" evidence="1">
    <location>
        <begin position="358"/>
        <end position="380"/>
    </location>
</feature>
<dbReference type="RefSeq" id="WP_160683914.1">
    <property type="nucleotide sequence ID" value="NZ_WTYW01000003.1"/>
</dbReference>
<dbReference type="InterPro" id="IPR021760">
    <property type="entry name" value="RepC_C"/>
</dbReference>